<evidence type="ECO:0000256" key="2">
    <source>
        <dbReference type="ARBA" id="ARBA00022679"/>
    </source>
</evidence>
<dbReference type="InterPro" id="IPR025785">
    <property type="entry name" value="SETD3"/>
</dbReference>
<dbReference type="Proteomes" id="UP000794436">
    <property type="component" value="Unassembled WGS sequence"/>
</dbReference>
<name>A0A8K1FA50_PYTOL</name>
<dbReference type="SUPFAM" id="SSF82199">
    <property type="entry name" value="SET domain"/>
    <property type="match status" value="1"/>
</dbReference>
<dbReference type="PANTHER" id="PTHR13271">
    <property type="entry name" value="UNCHARACTERIZED PUTATIVE METHYLTRANSFERASE"/>
    <property type="match status" value="1"/>
</dbReference>
<organism evidence="5 6">
    <name type="scientific">Pythium oligandrum</name>
    <name type="common">Mycoparasitic fungus</name>
    <dbReference type="NCBI Taxonomy" id="41045"/>
    <lineage>
        <taxon>Eukaryota</taxon>
        <taxon>Sar</taxon>
        <taxon>Stramenopiles</taxon>
        <taxon>Oomycota</taxon>
        <taxon>Peronosporomycetes</taxon>
        <taxon>Pythiales</taxon>
        <taxon>Pythiaceae</taxon>
        <taxon>Pythium</taxon>
    </lineage>
</organism>
<comment type="caution">
    <text evidence="5">The sequence shown here is derived from an EMBL/GenBank/DDBJ whole genome shotgun (WGS) entry which is preliminary data.</text>
</comment>
<dbReference type="InterPro" id="IPR044428">
    <property type="entry name" value="SETD3_SET"/>
</dbReference>
<dbReference type="GO" id="GO:0018064">
    <property type="term" value="F:protein-L-histidine N-tele-methyltransferase activity"/>
    <property type="evidence" value="ECO:0007669"/>
    <property type="project" value="UniProtKB-EC"/>
</dbReference>
<proteinExistence type="inferred from homology"/>
<dbReference type="Gene3D" id="3.90.1410.10">
    <property type="entry name" value="set domain protein methyltransferase, domain 1"/>
    <property type="match status" value="1"/>
</dbReference>
<keyword evidence="2 4" id="KW-0808">Transferase</keyword>
<dbReference type="PROSITE" id="PS51565">
    <property type="entry name" value="SAM_MT85_SETD3"/>
    <property type="match status" value="1"/>
</dbReference>
<dbReference type="InterPro" id="IPR046341">
    <property type="entry name" value="SET_dom_sf"/>
</dbReference>
<evidence type="ECO:0000256" key="3">
    <source>
        <dbReference type="ARBA" id="ARBA00022691"/>
    </source>
</evidence>
<accession>A0A8K1FA50</accession>
<reference evidence="5" key="1">
    <citation type="submission" date="2019-03" db="EMBL/GenBank/DDBJ databases">
        <title>Long read genome sequence of the mycoparasitic Pythium oligandrum ATCC 38472 isolated from sugarbeet rhizosphere.</title>
        <authorList>
            <person name="Gaulin E."/>
        </authorList>
    </citation>
    <scope>NUCLEOTIDE SEQUENCE</scope>
    <source>
        <strain evidence="5">ATCC 38472_TT</strain>
    </source>
</reference>
<evidence type="ECO:0000256" key="1">
    <source>
        <dbReference type="ARBA" id="ARBA00022603"/>
    </source>
</evidence>
<dbReference type="OrthoDB" id="441812at2759"/>
<evidence type="ECO:0000313" key="6">
    <source>
        <dbReference type="Proteomes" id="UP000794436"/>
    </source>
</evidence>
<dbReference type="GO" id="GO:0032259">
    <property type="term" value="P:methylation"/>
    <property type="evidence" value="ECO:0007669"/>
    <property type="project" value="UniProtKB-KW"/>
</dbReference>
<evidence type="ECO:0000256" key="4">
    <source>
        <dbReference type="PROSITE-ProRule" id="PRU00898"/>
    </source>
</evidence>
<comment type="catalytic activity">
    <reaction evidence="4">
        <text>L-histidyl-[protein] + S-adenosyl-L-methionine = N(tele)-methyl-L-histidyl-[protein] + S-adenosyl-L-homocysteine + H(+)</text>
        <dbReference type="Rhea" id="RHEA:19369"/>
        <dbReference type="Rhea" id="RHEA-COMP:9745"/>
        <dbReference type="Rhea" id="RHEA-COMP:11600"/>
        <dbReference type="ChEBI" id="CHEBI:15378"/>
        <dbReference type="ChEBI" id="CHEBI:16367"/>
        <dbReference type="ChEBI" id="CHEBI:29979"/>
        <dbReference type="ChEBI" id="CHEBI:57856"/>
        <dbReference type="ChEBI" id="CHEBI:59789"/>
        <dbReference type="EC" id="2.1.1.85"/>
    </reaction>
</comment>
<sequence length="461" mass="51156">MTRILRELTAGASSWSVDVISSVKQAVGEIAKLREQEKQSLIRPEAPTTQDLEAFKAWLATHVKKPATVTIEHVGSEGYGLKALEDIKEDDEFISVPYGIVLGTHMALGPAVNAAEWAEVASDPLLTRFPSCMLAVRLLAEAAHRKRASFFQPYVAILPASFDIPLFYDASDFEALEGSAAFDSAVKLLYNSIKQFLYIEQLVQTRWRRCPIPVKSFTLANYFWALGAVLTRQNEVVIDDRHAALALIPGWDMCNHEQSERITTFSDPKLRVISCNAIRAFSKDEQVTMYYGPRSNDQLLVYSGFVMKNNPHDFVSIQLSLREDDPLLKIRRLLIQKEAAISPAVGVANGIRVSVNAQGDYASPAMLRALQIAFMDKANLTQALRQSAEIVKPGSLASYDWSDEEKSNADKALIAGCESAQLHLRSRSESSAHATRGELLKQYWAGQLDVVNALLQKRDGQ</sequence>
<dbReference type="InterPro" id="IPR050600">
    <property type="entry name" value="SETD3_SETD6_MTase"/>
</dbReference>
<dbReference type="InterPro" id="IPR036464">
    <property type="entry name" value="Rubisco_LSMT_subst-bd_sf"/>
</dbReference>
<dbReference type="EMBL" id="SPLM01000146">
    <property type="protein sequence ID" value="TMW55890.1"/>
    <property type="molecule type" value="Genomic_DNA"/>
</dbReference>
<keyword evidence="3 4" id="KW-0949">S-adenosyl-L-methionine</keyword>
<evidence type="ECO:0000313" key="5">
    <source>
        <dbReference type="EMBL" id="TMW55890.1"/>
    </source>
</evidence>
<dbReference type="CDD" id="cd19176">
    <property type="entry name" value="SET_SETD3"/>
    <property type="match status" value="1"/>
</dbReference>
<dbReference type="Gene3D" id="3.90.1420.10">
    <property type="entry name" value="Rubisco LSMT, substrate-binding domain"/>
    <property type="match status" value="1"/>
</dbReference>
<dbReference type="PANTHER" id="PTHR13271:SF47">
    <property type="entry name" value="ACTIN-HISTIDINE N-METHYLTRANSFERASE"/>
    <property type="match status" value="1"/>
</dbReference>
<keyword evidence="1 4" id="KW-0489">Methyltransferase</keyword>
<dbReference type="AlphaFoldDB" id="A0A8K1FA50"/>
<comment type="similarity">
    <text evidence="4">Belongs to the class V-like SAM-binding methyltransferase superfamily. SETD3 actin-histidine methyltransferase family.</text>
</comment>
<dbReference type="EC" id="2.1.1.85" evidence="4"/>
<protein>
    <recommendedName>
        <fullName evidence="4">protein-histidine N-methyltransferase</fullName>
        <ecNumber evidence="4">2.1.1.85</ecNumber>
    </recommendedName>
</protein>
<gene>
    <name evidence="5" type="ORF">Poli38472_008538</name>
</gene>
<keyword evidence="6" id="KW-1185">Reference proteome</keyword>
<dbReference type="GO" id="GO:0016279">
    <property type="term" value="F:protein-lysine N-methyltransferase activity"/>
    <property type="evidence" value="ECO:0007669"/>
    <property type="project" value="TreeGrafter"/>
</dbReference>